<sequence length="63" mass="6528">LVDYHIVEIEGFGAPQTDGSCFHVHTVRKNPAMIGAVTGFATAGAFFGSLKNAVAKGPGIHLC</sequence>
<dbReference type="PANTHER" id="PTHR31873">
    <property type="entry name" value="L-ASPARTATE DEHYDROGENASE-RELATED"/>
    <property type="match status" value="1"/>
</dbReference>
<evidence type="ECO:0000313" key="1">
    <source>
        <dbReference type="EMBL" id="GBL73602.1"/>
    </source>
</evidence>
<dbReference type="AlphaFoldDB" id="A0A4Y2A1G0"/>
<gene>
    <name evidence="1" type="ORF">AVEN_125933_1</name>
    <name evidence="2" type="ORF">AVEN_210757_1</name>
</gene>
<feature type="non-terminal residue" evidence="1">
    <location>
        <position position="1"/>
    </location>
</feature>
<accession>A0A4Y2A1G0</accession>
<keyword evidence="3" id="KW-1185">Reference proteome</keyword>
<dbReference type="EMBL" id="BGPR01069794">
    <property type="protein sequence ID" value="GBO43388.1"/>
    <property type="molecule type" value="Genomic_DNA"/>
</dbReference>
<dbReference type="EMBL" id="BGPR01079240">
    <property type="protein sequence ID" value="GBL73602.1"/>
    <property type="molecule type" value="Genomic_DNA"/>
</dbReference>
<protein>
    <submittedName>
        <fullName evidence="1">Uncharacterized protein</fullName>
    </submittedName>
</protein>
<dbReference type="PANTHER" id="PTHR31873:SF6">
    <property type="entry name" value="ASPARTATE DEHYDROGENASE DOMAIN-CONTAINING PROTEIN"/>
    <property type="match status" value="1"/>
</dbReference>
<evidence type="ECO:0000313" key="2">
    <source>
        <dbReference type="EMBL" id="GBO43388.1"/>
    </source>
</evidence>
<organism evidence="1 3">
    <name type="scientific">Araneus ventricosus</name>
    <name type="common">Orbweaver spider</name>
    <name type="synonym">Epeira ventricosa</name>
    <dbReference type="NCBI Taxonomy" id="182803"/>
    <lineage>
        <taxon>Eukaryota</taxon>
        <taxon>Metazoa</taxon>
        <taxon>Ecdysozoa</taxon>
        <taxon>Arthropoda</taxon>
        <taxon>Chelicerata</taxon>
        <taxon>Arachnida</taxon>
        <taxon>Araneae</taxon>
        <taxon>Araneomorphae</taxon>
        <taxon>Entelegynae</taxon>
        <taxon>Araneoidea</taxon>
        <taxon>Araneidae</taxon>
        <taxon>Araneus</taxon>
    </lineage>
</organism>
<comment type="caution">
    <text evidence="1">The sequence shown here is derived from an EMBL/GenBank/DDBJ whole genome shotgun (WGS) entry which is preliminary data.</text>
</comment>
<proteinExistence type="predicted"/>
<evidence type="ECO:0000313" key="3">
    <source>
        <dbReference type="Proteomes" id="UP000499080"/>
    </source>
</evidence>
<dbReference type="Proteomes" id="UP000499080">
    <property type="component" value="Unassembled WGS sequence"/>
</dbReference>
<reference evidence="1 3" key="1">
    <citation type="journal article" date="2019" name="Sci. Rep.">
        <title>Orb-weaving spider Araneus ventricosus genome elucidates the spidroin gene catalogue.</title>
        <authorList>
            <person name="Kono N."/>
            <person name="Nakamura H."/>
            <person name="Ohtoshi R."/>
            <person name="Moran D.A.P."/>
            <person name="Shinohara A."/>
            <person name="Yoshida Y."/>
            <person name="Fujiwara M."/>
            <person name="Mori M."/>
            <person name="Tomita M."/>
            <person name="Arakawa K."/>
        </authorList>
    </citation>
    <scope>NUCLEOTIDE SEQUENCE [LARGE SCALE GENOMIC DNA]</scope>
</reference>
<name>A0A4Y2A1G0_ARAVE</name>